<reference evidence="1" key="1">
    <citation type="submission" date="2007-06" db="EMBL/GenBank/DDBJ databases">
        <authorList>
            <person name="Fulton L."/>
            <person name="Clifton S."/>
            <person name="Fulton B."/>
            <person name="Xu J."/>
            <person name="Minx P."/>
            <person name="Pepin K.H."/>
            <person name="Johnson M."/>
            <person name="Thiruvilangam P."/>
            <person name="Bhonagiri V."/>
            <person name="Nash W.E."/>
            <person name="Mardis E.R."/>
            <person name="Wilson R.K."/>
        </authorList>
    </citation>
    <scope>NUCLEOTIDE SEQUENCE [LARGE SCALE GENOMIC DNA]</scope>
    <source>
        <strain evidence="1">ATCC 8492</strain>
    </source>
</reference>
<dbReference type="Proteomes" id="UP000004110">
    <property type="component" value="Unassembled WGS sequence"/>
</dbReference>
<evidence type="ECO:0000313" key="1">
    <source>
        <dbReference type="EMBL" id="EDO53228.1"/>
    </source>
</evidence>
<name>A0ABC9N923_BACUC</name>
<dbReference type="EMBL" id="AAYH02000046">
    <property type="protein sequence ID" value="EDO53228.1"/>
    <property type="molecule type" value="Genomic_DNA"/>
</dbReference>
<evidence type="ECO:0000313" key="2">
    <source>
        <dbReference type="Proteomes" id="UP000004110"/>
    </source>
</evidence>
<sequence length="71" mass="8660">MMEFPADAELCIMLSEQPEEVFCMRGFLCLVGISEYGKFHNQFCWIEVQRCYFFLRMLPIYNYYLYFCPKL</sequence>
<comment type="caution">
    <text evidence="1">The sequence shown here is derived from an EMBL/GenBank/DDBJ whole genome shotgun (WGS) entry which is preliminary data.</text>
</comment>
<accession>A0ABC9N923</accession>
<proteinExistence type="predicted"/>
<keyword evidence="2" id="KW-1185">Reference proteome</keyword>
<dbReference type="AlphaFoldDB" id="A0ABC9N923"/>
<organism evidence="1 2">
    <name type="scientific">Bacteroides uniformis (strain ATCC 8492 / DSM 6597 / CCUG 4942 / CIP 103695 / JCM 5828 / KCTC 5204 / NCTC 13054 / VPI 0061)</name>
    <dbReference type="NCBI Taxonomy" id="411479"/>
    <lineage>
        <taxon>Bacteria</taxon>
        <taxon>Pseudomonadati</taxon>
        <taxon>Bacteroidota</taxon>
        <taxon>Bacteroidia</taxon>
        <taxon>Bacteroidales</taxon>
        <taxon>Bacteroidaceae</taxon>
        <taxon>Bacteroides</taxon>
    </lineage>
</organism>
<gene>
    <name evidence="1" type="ORF">BACUNI_03243</name>
</gene>
<reference evidence="1" key="2">
    <citation type="submission" date="2013-11" db="EMBL/GenBank/DDBJ databases">
        <title>Draft genome sequence of Bacteroides uniformis (ATCC 8492).</title>
        <authorList>
            <person name="Sudarsanam P."/>
            <person name="Ley R."/>
            <person name="Guruge J."/>
            <person name="Turnbaugh P.J."/>
            <person name="Mahowald M."/>
            <person name="Liep D."/>
            <person name="Gordon J."/>
        </authorList>
    </citation>
    <scope>NUCLEOTIDE SEQUENCE</scope>
    <source>
        <strain evidence="1">ATCC 8492</strain>
    </source>
</reference>
<protein>
    <submittedName>
        <fullName evidence="1">Uncharacterized protein</fullName>
    </submittedName>
</protein>